<keyword evidence="9 14" id="KW-0521">NADP</keyword>
<keyword evidence="16" id="KW-1185">Reference proteome</keyword>
<comment type="catalytic activity">
    <reaction evidence="13 14">
        <text>L-arginyl-[protein] + NAD(+) = N(omega)-(ADP-D-ribosyl)-L-arginyl-[protein] + nicotinamide + H(+)</text>
        <dbReference type="Rhea" id="RHEA:19149"/>
        <dbReference type="Rhea" id="RHEA-COMP:10532"/>
        <dbReference type="Rhea" id="RHEA-COMP:15087"/>
        <dbReference type="ChEBI" id="CHEBI:15378"/>
        <dbReference type="ChEBI" id="CHEBI:17154"/>
        <dbReference type="ChEBI" id="CHEBI:29965"/>
        <dbReference type="ChEBI" id="CHEBI:57540"/>
        <dbReference type="ChEBI" id="CHEBI:142554"/>
        <dbReference type="EC" id="2.4.2.31"/>
    </reaction>
</comment>
<keyword evidence="3" id="KW-0964">Secreted</keyword>
<dbReference type="PROSITE" id="PS01291">
    <property type="entry name" value="ART"/>
    <property type="match status" value="1"/>
</dbReference>
<dbReference type="PRINTS" id="PR00970">
    <property type="entry name" value="RIBTRNSFRASE"/>
</dbReference>
<dbReference type="AlphaFoldDB" id="A0A8C5U6X3"/>
<keyword evidence="11 14" id="KW-0520">NAD</keyword>
<dbReference type="FunFam" id="3.90.176.10:FF:000001">
    <property type="entry name" value="NAD(P)(+)--arginine ADP-ribosyltransferase"/>
    <property type="match status" value="1"/>
</dbReference>
<dbReference type="GO" id="GO:0003950">
    <property type="term" value="F:NAD+ poly-ADP-ribosyltransferase activity"/>
    <property type="evidence" value="ECO:0007669"/>
    <property type="project" value="TreeGrafter"/>
</dbReference>
<evidence type="ECO:0000256" key="9">
    <source>
        <dbReference type="ARBA" id="ARBA00022857"/>
    </source>
</evidence>
<reference evidence="15" key="2">
    <citation type="submission" date="2025-09" db="UniProtKB">
        <authorList>
            <consortium name="Ensembl"/>
        </authorList>
    </citation>
    <scope>IDENTIFICATION</scope>
</reference>
<dbReference type="Gene3D" id="3.90.176.10">
    <property type="entry name" value="Toxin ADP-ribosyltransferase, Chain A, domain 1"/>
    <property type="match status" value="1"/>
</dbReference>
<evidence type="ECO:0000256" key="2">
    <source>
        <dbReference type="ARBA" id="ARBA00009558"/>
    </source>
</evidence>
<keyword evidence="5 14" id="KW-0328">Glycosyltransferase</keyword>
<dbReference type="InterPro" id="IPR050999">
    <property type="entry name" value="ADP-ribosyltransferase_ARG"/>
</dbReference>
<evidence type="ECO:0000256" key="3">
    <source>
        <dbReference type="ARBA" id="ARBA00022525"/>
    </source>
</evidence>
<evidence type="ECO:0000313" key="15">
    <source>
        <dbReference type="Ensembl" id="ENSMCSP00000017721.1"/>
    </source>
</evidence>
<dbReference type="PANTHER" id="PTHR10339:SF25">
    <property type="entry name" value="SECRETED EXOENZYME S"/>
    <property type="match status" value="1"/>
</dbReference>
<dbReference type="Pfam" id="PF01129">
    <property type="entry name" value="ART"/>
    <property type="match status" value="1"/>
</dbReference>
<dbReference type="SUPFAM" id="SSF56399">
    <property type="entry name" value="ADP-ribosylation"/>
    <property type="match status" value="1"/>
</dbReference>
<keyword evidence="8" id="KW-0732">Signal</keyword>
<keyword evidence="6 14" id="KW-0808">Transferase</keyword>
<evidence type="ECO:0000256" key="5">
    <source>
        <dbReference type="ARBA" id="ARBA00022676"/>
    </source>
</evidence>
<dbReference type="PANTHER" id="PTHR10339">
    <property type="entry name" value="ADP-RIBOSYLTRANSFERASE"/>
    <property type="match status" value="1"/>
</dbReference>
<evidence type="ECO:0000256" key="10">
    <source>
        <dbReference type="ARBA" id="ARBA00023026"/>
    </source>
</evidence>
<dbReference type="PROSITE" id="PS51996">
    <property type="entry name" value="TR_MART"/>
    <property type="match status" value="1"/>
</dbReference>
<dbReference type="Proteomes" id="UP000694560">
    <property type="component" value="Unplaced"/>
</dbReference>
<evidence type="ECO:0000256" key="11">
    <source>
        <dbReference type="ARBA" id="ARBA00023027"/>
    </source>
</evidence>
<evidence type="ECO:0000256" key="6">
    <source>
        <dbReference type="ARBA" id="ARBA00022679"/>
    </source>
</evidence>
<keyword evidence="12" id="KW-1015">Disulfide bond</keyword>
<evidence type="ECO:0000313" key="16">
    <source>
        <dbReference type="Proteomes" id="UP000694560"/>
    </source>
</evidence>
<proteinExistence type="inferred from homology"/>
<evidence type="ECO:0000256" key="7">
    <source>
        <dbReference type="ARBA" id="ARBA00022695"/>
    </source>
</evidence>
<comment type="subcellular location">
    <subcellularLocation>
        <location evidence="1">Secreted</location>
    </subcellularLocation>
</comment>
<dbReference type="GO" id="GO:0016779">
    <property type="term" value="F:nucleotidyltransferase activity"/>
    <property type="evidence" value="ECO:0007669"/>
    <property type="project" value="UniProtKB-KW"/>
</dbReference>
<evidence type="ECO:0000256" key="13">
    <source>
        <dbReference type="ARBA" id="ARBA00047597"/>
    </source>
</evidence>
<evidence type="ECO:0000256" key="4">
    <source>
        <dbReference type="ARBA" id="ARBA00022656"/>
    </source>
</evidence>
<comment type="similarity">
    <text evidence="2 14">Belongs to the Arg-specific ADP-ribosyltransferase family.</text>
</comment>
<dbReference type="GO" id="GO:0046677">
    <property type="term" value="P:response to antibiotic"/>
    <property type="evidence" value="ECO:0007669"/>
    <property type="project" value="UniProtKB-ARBA"/>
</dbReference>
<evidence type="ECO:0000256" key="8">
    <source>
        <dbReference type="ARBA" id="ARBA00022729"/>
    </source>
</evidence>
<sequence>MGHWGLQIGLGSWDTGGNTGDTDWDGVWLEAGGTRGTHSWAQEVVPMDMAPNAFDDRYQGCRDKMAAALPALNRSEFQPNSLFAQAWAQATAEWQKRGSPLPPLLFPDQAIAIMAYTMSTTLYKEFNDAVHEAGRSGQQYRDNFHFKSLHFLLTDALAMLKDNLCRDVYMAERDIRLKVQHGQRVRFGRFLWMPSSDAIVTEYKTGTFVQVHTCHGVDIRKFSFNPRKQMVLTPPYEIFEVTQASQDGDKTIIQLRSTGTHSNYTCEWLGGDVMGTLGGAGTLREGGGQDTPCWGQGQGHCWEQGMGTPTAR</sequence>
<dbReference type="GO" id="GO:0005615">
    <property type="term" value="C:extracellular space"/>
    <property type="evidence" value="ECO:0007669"/>
    <property type="project" value="UniProtKB-ARBA"/>
</dbReference>
<keyword evidence="7" id="KW-0548">Nucleotidyltransferase</keyword>
<dbReference type="GO" id="GO:0090729">
    <property type="term" value="F:toxin activity"/>
    <property type="evidence" value="ECO:0007669"/>
    <property type="project" value="UniProtKB-KW"/>
</dbReference>
<accession>A0A8C5U6X3</accession>
<evidence type="ECO:0000256" key="14">
    <source>
        <dbReference type="RuleBase" id="RU361228"/>
    </source>
</evidence>
<name>A0A8C5U6X3_9PASS</name>
<organism evidence="15 16">
    <name type="scientific">Malurus cyaneus samueli</name>
    <dbReference type="NCBI Taxonomy" id="2593467"/>
    <lineage>
        <taxon>Eukaryota</taxon>
        <taxon>Metazoa</taxon>
        <taxon>Chordata</taxon>
        <taxon>Craniata</taxon>
        <taxon>Vertebrata</taxon>
        <taxon>Euteleostomi</taxon>
        <taxon>Archelosauria</taxon>
        <taxon>Archosauria</taxon>
        <taxon>Dinosauria</taxon>
        <taxon>Saurischia</taxon>
        <taxon>Theropoda</taxon>
        <taxon>Coelurosauria</taxon>
        <taxon>Aves</taxon>
        <taxon>Neognathae</taxon>
        <taxon>Neoaves</taxon>
        <taxon>Telluraves</taxon>
        <taxon>Australaves</taxon>
        <taxon>Passeriformes</taxon>
        <taxon>Meliphagoidea</taxon>
        <taxon>Maluridae</taxon>
        <taxon>Malurus</taxon>
    </lineage>
</organism>
<dbReference type="Ensembl" id="ENSMCST00000018171.1">
    <property type="protein sequence ID" value="ENSMCSP00000017721.1"/>
    <property type="gene ID" value="ENSMCSG00000012447.1"/>
</dbReference>
<dbReference type="GO" id="GO:0044194">
    <property type="term" value="C:cytolytic granule"/>
    <property type="evidence" value="ECO:0007669"/>
    <property type="project" value="UniProtKB-ARBA"/>
</dbReference>
<protein>
    <recommendedName>
        <fullName evidence="14">NAD(P)(+)--arginine ADP-ribosyltransferase</fullName>
        <ecNumber evidence="14">2.4.2.31</ecNumber>
    </recommendedName>
    <alternativeName>
        <fullName evidence="14">Mono(ADP-ribosyl)transferase</fullName>
    </alternativeName>
</protein>
<dbReference type="OrthoDB" id="423533at2759"/>
<dbReference type="InterPro" id="IPR000768">
    <property type="entry name" value="ART"/>
</dbReference>
<keyword evidence="4" id="KW-0800">Toxin</keyword>
<evidence type="ECO:0000256" key="1">
    <source>
        <dbReference type="ARBA" id="ARBA00004613"/>
    </source>
</evidence>
<dbReference type="GO" id="GO:0106274">
    <property type="term" value="F:NAD+-protein-arginine ADP-ribosyltransferase activity"/>
    <property type="evidence" value="ECO:0007669"/>
    <property type="project" value="UniProtKB-EC"/>
</dbReference>
<dbReference type="EC" id="2.4.2.31" evidence="14"/>
<keyword evidence="10" id="KW-0843">Virulence</keyword>
<evidence type="ECO:0000256" key="12">
    <source>
        <dbReference type="ARBA" id="ARBA00023157"/>
    </source>
</evidence>
<reference evidence="15" key="1">
    <citation type="submission" date="2025-08" db="UniProtKB">
        <authorList>
            <consortium name="Ensembl"/>
        </authorList>
    </citation>
    <scope>IDENTIFICATION</scope>
</reference>